<keyword evidence="3" id="KW-1185">Reference proteome</keyword>
<dbReference type="KEGG" id="psti:SOO65_10540"/>
<evidence type="ECO:0000256" key="1">
    <source>
        <dbReference type="SAM" id="SignalP"/>
    </source>
</evidence>
<reference evidence="2 3" key="1">
    <citation type="submission" date="2023-11" db="EMBL/GenBank/DDBJ databases">
        <title>Peredibacter starrii A3.12.</title>
        <authorList>
            <person name="Mitchell R.J."/>
        </authorList>
    </citation>
    <scope>NUCLEOTIDE SEQUENCE [LARGE SCALE GENOMIC DNA]</scope>
    <source>
        <strain evidence="2 3">A3.12</strain>
    </source>
</reference>
<keyword evidence="1" id="KW-0732">Signal</keyword>
<dbReference type="EMBL" id="CP139487">
    <property type="protein sequence ID" value="WPU67192.1"/>
    <property type="molecule type" value="Genomic_DNA"/>
</dbReference>
<evidence type="ECO:0000313" key="2">
    <source>
        <dbReference type="EMBL" id="WPU67192.1"/>
    </source>
</evidence>
<proteinExistence type="predicted"/>
<dbReference type="RefSeq" id="WP_321400141.1">
    <property type="nucleotide sequence ID" value="NZ_CP139487.1"/>
</dbReference>
<evidence type="ECO:0000313" key="3">
    <source>
        <dbReference type="Proteomes" id="UP001324634"/>
    </source>
</evidence>
<gene>
    <name evidence="2" type="ORF">SOO65_10540</name>
</gene>
<feature type="signal peptide" evidence="1">
    <location>
        <begin position="1"/>
        <end position="19"/>
    </location>
</feature>
<name>A0AAX4HV97_9BACT</name>
<sequence length="147" mass="16071">MKFALLTLSALVFAVSAIASSDSVAFFYNPEKVVVLINERSQTGRLNNFMNHFGNNDVLNTTSIDQKINISCARGQLGIACTFKFFPSELIQIRDRSLIVQTNVAALGFPSVGAFEMSFASSMKDKFNFAVKDNGEILMTGSKLIGQ</sequence>
<organism evidence="2 3">
    <name type="scientific">Peredibacter starrii</name>
    <dbReference type="NCBI Taxonomy" id="28202"/>
    <lineage>
        <taxon>Bacteria</taxon>
        <taxon>Pseudomonadati</taxon>
        <taxon>Bdellovibrionota</taxon>
        <taxon>Bacteriovoracia</taxon>
        <taxon>Bacteriovoracales</taxon>
        <taxon>Bacteriovoracaceae</taxon>
        <taxon>Peredibacter</taxon>
    </lineage>
</organism>
<accession>A0AAX4HV97</accession>
<dbReference type="Proteomes" id="UP001324634">
    <property type="component" value="Chromosome"/>
</dbReference>
<protein>
    <submittedName>
        <fullName evidence="2">Uncharacterized protein</fullName>
    </submittedName>
</protein>
<dbReference type="AlphaFoldDB" id="A0AAX4HV97"/>
<feature type="chain" id="PRO_5043500636" evidence="1">
    <location>
        <begin position="20"/>
        <end position="147"/>
    </location>
</feature>